<keyword evidence="2" id="KW-0813">Transport</keyword>
<feature type="transmembrane region" description="Helical" evidence="6">
    <location>
        <begin position="395"/>
        <end position="415"/>
    </location>
</feature>
<evidence type="ECO:0000259" key="7">
    <source>
        <dbReference type="PROSITE" id="PS50850"/>
    </source>
</evidence>
<dbReference type="CDD" id="cd17316">
    <property type="entry name" value="MFS_SV2_like"/>
    <property type="match status" value="1"/>
</dbReference>
<organism evidence="8">
    <name type="scientific">mine drainage metagenome</name>
    <dbReference type="NCBI Taxonomy" id="410659"/>
    <lineage>
        <taxon>unclassified sequences</taxon>
        <taxon>metagenomes</taxon>
        <taxon>ecological metagenomes</taxon>
    </lineage>
</organism>
<feature type="transmembrane region" description="Helical" evidence="6">
    <location>
        <begin position="330"/>
        <end position="352"/>
    </location>
</feature>
<sequence length="427" mass="45636">MGSATFFDAFNALSIAFVLPILVPLWHITAPEVGIMIGASYVGQIVGALAFSWAAERYGRVPCAAAATAIYALMSLACAGAWSFSILLLCRFIQGIGVGGEMPVAATYISELSKARGRGRFFLLYEMIFPIGLMVTGQVGALLVPLLGWQIMFLIGGIPGVAIALMLLRLPESPRWLIGKGRLAEAEAVVMRLEAASDKAGAPTREALSAMALPAPVPVSLQPRGKWSELLSPAYRGRTLVVWALWASAYLIANSLNNWMPTLYTTVYHLGLPQALRAASMTNVAQVALVLACAMVIDRTGRKYWMMGCFGLGAVMLSVLAFGGTQDVSWVIVFSTLSYGLIGSIAAVVYLYTPEIYPTRMRAIGTGVATSWLRIASAIGPTLIGFMLGRGGVDTVFLMFAGVAVVGLLAATRMIETRNLRLEQIAR</sequence>
<evidence type="ECO:0000313" key="8">
    <source>
        <dbReference type="EMBL" id="OIQ69536.1"/>
    </source>
</evidence>
<name>A0A1J5PFI0_9ZZZZ</name>
<dbReference type="GO" id="GO:0022857">
    <property type="term" value="F:transmembrane transporter activity"/>
    <property type="evidence" value="ECO:0007669"/>
    <property type="project" value="InterPro"/>
</dbReference>
<dbReference type="InterPro" id="IPR020846">
    <property type="entry name" value="MFS_dom"/>
</dbReference>
<evidence type="ECO:0000256" key="4">
    <source>
        <dbReference type="ARBA" id="ARBA00022989"/>
    </source>
</evidence>
<gene>
    <name evidence="8" type="primary">naiP_3</name>
    <name evidence="8" type="ORF">GALL_488610</name>
</gene>
<comment type="caution">
    <text evidence="8">The sequence shown here is derived from an EMBL/GenBank/DDBJ whole genome shotgun (WGS) entry which is preliminary data.</text>
</comment>
<feature type="transmembrane region" description="Helical" evidence="6">
    <location>
        <begin position="66"/>
        <end position="90"/>
    </location>
</feature>
<feature type="transmembrane region" description="Helical" evidence="6">
    <location>
        <begin position="240"/>
        <end position="256"/>
    </location>
</feature>
<accession>A0A1J5PFI0</accession>
<dbReference type="InterPro" id="IPR005829">
    <property type="entry name" value="Sugar_transporter_CS"/>
</dbReference>
<keyword evidence="3 6" id="KW-0812">Transmembrane</keyword>
<feature type="transmembrane region" description="Helical" evidence="6">
    <location>
        <begin position="364"/>
        <end position="389"/>
    </location>
</feature>
<dbReference type="PANTHER" id="PTHR23511">
    <property type="entry name" value="SYNAPTIC VESICLE GLYCOPROTEIN 2"/>
    <property type="match status" value="1"/>
</dbReference>
<evidence type="ECO:0000256" key="1">
    <source>
        <dbReference type="ARBA" id="ARBA00004141"/>
    </source>
</evidence>
<feature type="transmembrane region" description="Helical" evidence="6">
    <location>
        <begin position="276"/>
        <end position="297"/>
    </location>
</feature>
<dbReference type="SUPFAM" id="SSF103473">
    <property type="entry name" value="MFS general substrate transporter"/>
    <property type="match status" value="1"/>
</dbReference>
<feature type="domain" description="Major facilitator superfamily (MFS) profile" evidence="7">
    <location>
        <begin position="1"/>
        <end position="419"/>
    </location>
</feature>
<dbReference type="GO" id="GO:0016020">
    <property type="term" value="C:membrane"/>
    <property type="evidence" value="ECO:0007669"/>
    <property type="project" value="UniProtKB-SubCell"/>
</dbReference>
<feature type="transmembrane region" description="Helical" evidence="6">
    <location>
        <begin position="6"/>
        <end position="26"/>
    </location>
</feature>
<protein>
    <submittedName>
        <fullName evidence="8">Putative niacin/nicotinamide transporter NaiP</fullName>
    </submittedName>
</protein>
<feature type="transmembrane region" description="Helical" evidence="6">
    <location>
        <begin position="304"/>
        <end position="324"/>
    </location>
</feature>
<dbReference type="PANTHER" id="PTHR23511:SF34">
    <property type="entry name" value="SYNAPTIC VESICLE GLYCOPROTEIN 2"/>
    <property type="match status" value="1"/>
</dbReference>
<dbReference type="Pfam" id="PF00083">
    <property type="entry name" value="Sugar_tr"/>
    <property type="match status" value="1"/>
</dbReference>
<feature type="transmembrane region" description="Helical" evidence="6">
    <location>
        <begin position="122"/>
        <end position="143"/>
    </location>
</feature>
<feature type="transmembrane region" description="Helical" evidence="6">
    <location>
        <begin position="149"/>
        <end position="168"/>
    </location>
</feature>
<feature type="transmembrane region" description="Helical" evidence="6">
    <location>
        <begin position="33"/>
        <end position="54"/>
    </location>
</feature>
<dbReference type="PROSITE" id="PS00217">
    <property type="entry name" value="SUGAR_TRANSPORT_2"/>
    <property type="match status" value="1"/>
</dbReference>
<dbReference type="InterPro" id="IPR036259">
    <property type="entry name" value="MFS_trans_sf"/>
</dbReference>
<dbReference type="InterPro" id="IPR005828">
    <property type="entry name" value="MFS_sugar_transport-like"/>
</dbReference>
<dbReference type="PROSITE" id="PS50850">
    <property type="entry name" value="MFS"/>
    <property type="match status" value="1"/>
</dbReference>
<evidence type="ECO:0000256" key="3">
    <source>
        <dbReference type="ARBA" id="ARBA00022692"/>
    </source>
</evidence>
<dbReference type="AlphaFoldDB" id="A0A1J5PFI0"/>
<evidence type="ECO:0000256" key="5">
    <source>
        <dbReference type="ARBA" id="ARBA00023136"/>
    </source>
</evidence>
<dbReference type="Gene3D" id="1.20.1250.20">
    <property type="entry name" value="MFS general substrate transporter like domains"/>
    <property type="match status" value="1"/>
</dbReference>
<evidence type="ECO:0000256" key="6">
    <source>
        <dbReference type="SAM" id="Phobius"/>
    </source>
</evidence>
<dbReference type="EMBL" id="MLJW01004670">
    <property type="protein sequence ID" value="OIQ69536.1"/>
    <property type="molecule type" value="Genomic_DNA"/>
</dbReference>
<reference evidence="8" key="1">
    <citation type="submission" date="2016-10" db="EMBL/GenBank/DDBJ databases">
        <title>Sequence of Gallionella enrichment culture.</title>
        <authorList>
            <person name="Poehlein A."/>
            <person name="Muehling M."/>
            <person name="Daniel R."/>
        </authorList>
    </citation>
    <scope>NUCLEOTIDE SEQUENCE</scope>
</reference>
<evidence type="ECO:0000256" key="2">
    <source>
        <dbReference type="ARBA" id="ARBA00022448"/>
    </source>
</evidence>
<proteinExistence type="predicted"/>
<keyword evidence="4 6" id="KW-1133">Transmembrane helix</keyword>
<comment type="subcellular location">
    <subcellularLocation>
        <location evidence="1">Membrane</location>
        <topology evidence="1">Multi-pass membrane protein</topology>
    </subcellularLocation>
</comment>
<keyword evidence="5 6" id="KW-0472">Membrane</keyword>